<keyword evidence="1" id="KW-1133">Transmembrane helix</keyword>
<dbReference type="EMBL" id="JAGPXC010000012">
    <property type="protein sequence ID" value="KAH6645188.1"/>
    <property type="molecule type" value="Genomic_DNA"/>
</dbReference>
<dbReference type="GeneID" id="70129953"/>
<evidence type="ECO:0000313" key="2">
    <source>
        <dbReference type="EMBL" id="KAH6645188.1"/>
    </source>
</evidence>
<accession>A0A9P8RFQ7</accession>
<comment type="caution">
    <text evidence="2">The sequence shown here is derived from an EMBL/GenBank/DDBJ whole genome shotgun (WGS) entry which is preliminary data.</text>
</comment>
<proteinExistence type="predicted"/>
<keyword evidence="1" id="KW-0812">Transmembrane</keyword>
<evidence type="ECO:0000256" key="1">
    <source>
        <dbReference type="SAM" id="Phobius"/>
    </source>
</evidence>
<dbReference type="Proteomes" id="UP000758603">
    <property type="component" value="Unassembled WGS sequence"/>
</dbReference>
<name>A0A9P8RFQ7_9PEZI</name>
<feature type="transmembrane region" description="Helical" evidence="1">
    <location>
        <begin position="96"/>
        <end position="113"/>
    </location>
</feature>
<protein>
    <submittedName>
        <fullName evidence="2">Uncharacterized protein</fullName>
    </submittedName>
</protein>
<dbReference type="OrthoDB" id="4772831at2759"/>
<evidence type="ECO:0000313" key="3">
    <source>
        <dbReference type="Proteomes" id="UP000758603"/>
    </source>
</evidence>
<dbReference type="AlphaFoldDB" id="A0A9P8RFQ7"/>
<organism evidence="2 3">
    <name type="scientific">Truncatella angustata</name>
    <dbReference type="NCBI Taxonomy" id="152316"/>
    <lineage>
        <taxon>Eukaryota</taxon>
        <taxon>Fungi</taxon>
        <taxon>Dikarya</taxon>
        <taxon>Ascomycota</taxon>
        <taxon>Pezizomycotina</taxon>
        <taxon>Sordariomycetes</taxon>
        <taxon>Xylariomycetidae</taxon>
        <taxon>Amphisphaeriales</taxon>
        <taxon>Sporocadaceae</taxon>
        <taxon>Truncatella</taxon>
    </lineage>
</organism>
<gene>
    <name evidence="2" type="ORF">BKA67DRAFT_542162</name>
</gene>
<reference evidence="2" key="1">
    <citation type="journal article" date="2021" name="Nat. Commun.">
        <title>Genetic determinants of endophytism in the Arabidopsis root mycobiome.</title>
        <authorList>
            <person name="Mesny F."/>
            <person name="Miyauchi S."/>
            <person name="Thiergart T."/>
            <person name="Pickel B."/>
            <person name="Atanasova L."/>
            <person name="Karlsson M."/>
            <person name="Huettel B."/>
            <person name="Barry K.W."/>
            <person name="Haridas S."/>
            <person name="Chen C."/>
            <person name="Bauer D."/>
            <person name="Andreopoulos W."/>
            <person name="Pangilinan J."/>
            <person name="LaButti K."/>
            <person name="Riley R."/>
            <person name="Lipzen A."/>
            <person name="Clum A."/>
            <person name="Drula E."/>
            <person name="Henrissat B."/>
            <person name="Kohler A."/>
            <person name="Grigoriev I.V."/>
            <person name="Martin F.M."/>
            <person name="Hacquard S."/>
        </authorList>
    </citation>
    <scope>NUCLEOTIDE SEQUENCE</scope>
    <source>
        <strain evidence="2">MPI-SDFR-AT-0073</strain>
    </source>
</reference>
<sequence length="137" mass="15090">MAPGMKAQYGGSNFFWCFDIQLPNGTYTSPSCCISYYESSGGYYTGVDCVGAYVSEDSSIYYCRNGNPDVPEIPGAVNPGCCGSKKQYLEALSKDFIVNSAMLWLLGCVAALINSTKQRQFFQDFSIRPRDDFSPPM</sequence>
<keyword evidence="1" id="KW-0472">Membrane</keyword>
<dbReference type="RefSeq" id="XP_045951702.1">
    <property type="nucleotide sequence ID" value="XM_046101061.1"/>
</dbReference>
<keyword evidence="3" id="KW-1185">Reference proteome</keyword>